<dbReference type="SUPFAM" id="SSF47459">
    <property type="entry name" value="HLH, helix-loop-helix DNA-binding domain"/>
    <property type="match status" value="1"/>
</dbReference>
<dbReference type="InterPro" id="IPR036638">
    <property type="entry name" value="HLH_DNA-bd_sf"/>
</dbReference>
<keyword evidence="9" id="KW-1185">Reference proteome</keyword>
<dbReference type="Pfam" id="PF00010">
    <property type="entry name" value="HLH"/>
    <property type="match status" value="1"/>
</dbReference>
<dbReference type="PANTHER" id="PTHR11969">
    <property type="entry name" value="MAX DIMERIZATION, MAD"/>
    <property type="match status" value="1"/>
</dbReference>
<evidence type="ECO:0000256" key="5">
    <source>
        <dbReference type="ARBA" id="ARBA00023242"/>
    </source>
</evidence>
<dbReference type="GO" id="GO:0000978">
    <property type="term" value="F:RNA polymerase II cis-regulatory region sequence-specific DNA binding"/>
    <property type="evidence" value="ECO:0007669"/>
    <property type="project" value="TreeGrafter"/>
</dbReference>
<proteinExistence type="predicted"/>
<name>A0A663ND54_ATHCN</name>
<protein>
    <recommendedName>
        <fullName evidence="7">BHLH domain-containing protein</fullName>
    </recommendedName>
</protein>
<dbReference type="GO" id="GO:0000981">
    <property type="term" value="F:DNA-binding transcription factor activity, RNA polymerase II-specific"/>
    <property type="evidence" value="ECO:0007669"/>
    <property type="project" value="TreeGrafter"/>
</dbReference>
<evidence type="ECO:0000256" key="6">
    <source>
        <dbReference type="SAM" id="MobiDB-lite"/>
    </source>
</evidence>
<organism evidence="8 9">
    <name type="scientific">Athene cunicularia</name>
    <name type="common">Burrowing owl</name>
    <name type="synonym">Speotyto cunicularia</name>
    <dbReference type="NCBI Taxonomy" id="194338"/>
    <lineage>
        <taxon>Eukaryota</taxon>
        <taxon>Metazoa</taxon>
        <taxon>Chordata</taxon>
        <taxon>Craniata</taxon>
        <taxon>Vertebrata</taxon>
        <taxon>Euteleostomi</taxon>
        <taxon>Archelosauria</taxon>
        <taxon>Archosauria</taxon>
        <taxon>Dinosauria</taxon>
        <taxon>Saurischia</taxon>
        <taxon>Theropoda</taxon>
        <taxon>Coelurosauria</taxon>
        <taxon>Aves</taxon>
        <taxon>Neognathae</taxon>
        <taxon>Neoaves</taxon>
        <taxon>Telluraves</taxon>
        <taxon>Strigiformes</taxon>
        <taxon>Strigidae</taxon>
        <taxon>Athene</taxon>
    </lineage>
</organism>
<keyword evidence="2" id="KW-0805">Transcription regulation</keyword>
<sequence>MQTKSGCCGEREGFLAGSCAVPAKNRERSTPEGRAGFTAAWCQPRRAHLRLCLEKLKGLVPLGPEASRHTTLSLLTKAKLHIKVSVGSFGGRDAINQPASLLGGCGDQLPVKAAGQRGTGGVIASRLNRSQQCAQGPRRPVASWLVPALAWPAGTGKGSEPWARHWGGHPSLRGSVLGPSPQKGH</sequence>
<dbReference type="GO" id="GO:0005634">
    <property type="term" value="C:nucleus"/>
    <property type="evidence" value="ECO:0007669"/>
    <property type="project" value="UniProtKB-SubCell"/>
</dbReference>
<evidence type="ECO:0000256" key="2">
    <source>
        <dbReference type="ARBA" id="ARBA00023015"/>
    </source>
</evidence>
<keyword evidence="3" id="KW-0238">DNA-binding</keyword>
<reference evidence="8" key="2">
    <citation type="submission" date="2025-09" db="UniProtKB">
        <authorList>
            <consortium name="Ensembl"/>
        </authorList>
    </citation>
    <scope>IDENTIFICATION</scope>
</reference>
<dbReference type="AlphaFoldDB" id="A0A663ND54"/>
<evidence type="ECO:0000256" key="3">
    <source>
        <dbReference type="ARBA" id="ARBA00023125"/>
    </source>
</evidence>
<dbReference type="InterPro" id="IPR011598">
    <property type="entry name" value="bHLH_dom"/>
</dbReference>
<evidence type="ECO:0000256" key="1">
    <source>
        <dbReference type="ARBA" id="ARBA00004123"/>
    </source>
</evidence>
<dbReference type="Ensembl" id="ENSACUT00000023271.1">
    <property type="protein sequence ID" value="ENSACUP00000021826.1"/>
    <property type="gene ID" value="ENSACUG00000014593.1"/>
</dbReference>
<comment type="subcellular location">
    <subcellularLocation>
        <location evidence="1">Nucleus</location>
    </subcellularLocation>
</comment>
<evidence type="ECO:0000313" key="9">
    <source>
        <dbReference type="Proteomes" id="UP000472269"/>
    </source>
</evidence>
<accession>A0A663ND54</accession>
<evidence type="ECO:0000259" key="7">
    <source>
        <dbReference type="Pfam" id="PF00010"/>
    </source>
</evidence>
<dbReference type="Gene3D" id="4.10.280.10">
    <property type="entry name" value="Helix-loop-helix DNA-binding domain"/>
    <property type="match status" value="1"/>
</dbReference>
<keyword evidence="4" id="KW-0804">Transcription</keyword>
<evidence type="ECO:0000313" key="8">
    <source>
        <dbReference type="Ensembl" id="ENSACUP00000021826.1"/>
    </source>
</evidence>
<feature type="domain" description="BHLH" evidence="7">
    <location>
        <begin position="45"/>
        <end position="83"/>
    </location>
</feature>
<dbReference type="GO" id="GO:0046983">
    <property type="term" value="F:protein dimerization activity"/>
    <property type="evidence" value="ECO:0007669"/>
    <property type="project" value="InterPro"/>
</dbReference>
<dbReference type="Proteomes" id="UP000472269">
    <property type="component" value="Unplaced"/>
</dbReference>
<reference evidence="8" key="1">
    <citation type="submission" date="2025-08" db="UniProtKB">
        <authorList>
            <consortium name="Ensembl"/>
        </authorList>
    </citation>
    <scope>IDENTIFICATION</scope>
</reference>
<keyword evidence="5" id="KW-0539">Nucleus</keyword>
<dbReference type="PANTHER" id="PTHR11969:SF18">
    <property type="entry name" value="MAX DIMERIZATION PROTEIN 1"/>
    <property type="match status" value="1"/>
</dbReference>
<feature type="region of interest" description="Disordered" evidence="6">
    <location>
        <begin position="156"/>
        <end position="185"/>
    </location>
</feature>
<evidence type="ECO:0000256" key="4">
    <source>
        <dbReference type="ARBA" id="ARBA00023163"/>
    </source>
</evidence>